<organism evidence="1 2">
    <name type="scientific">Dentiscutata erythropus</name>
    <dbReference type="NCBI Taxonomy" id="1348616"/>
    <lineage>
        <taxon>Eukaryota</taxon>
        <taxon>Fungi</taxon>
        <taxon>Fungi incertae sedis</taxon>
        <taxon>Mucoromycota</taxon>
        <taxon>Glomeromycotina</taxon>
        <taxon>Glomeromycetes</taxon>
        <taxon>Diversisporales</taxon>
        <taxon>Gigasporaceae</taxon>
        <taxon>Dentiscutata</taxon>
    </lineage>
</organism>
<name>A0A9N9KHZ0_9GLOM</name>
<gene>
    <name evidence="1" type="ORF">DERYTH_LOCUS28746</name>
</gene>
<feature type="non-terminal residue" evidence="1">
    <location>
        <position position="63"/>
    </location>
</feature>
<accession>A0A9N9KHZ0</accession>
<evidence type="ECO:0000313" key="2">
    <source>
        <dbReference type="Proteomes" id="UP000789405"/>
    </source>
</evidence>
<evidence type="ECO:0000313" key="1">
    <source>
        <dbReference type="EMBL" id="CAG8829752.1"/>
    </source>
</evidence>
<proteinExistence type="predicted"/>
<dbReference type="Proteomes" id="UP000789405">
    <property type="component" value="Unassembled WGS sequence"/>
</dbReference>
<feature type="non-terminal residue" evidence="1">
    <location>
        <position position="1"/>
    </location>
</feature>
<protein>
    <submittedName>
        <fullName evidence="1">26588_t:CDS:1</fullName>
    </submittedName>
</protein>
<sequence length="63" mass="7607">IRITIHEPRDVGTTNRTTQRVCKDYIFGKTIRFYVELQEKIDNLNLLQKEFELIKEQEKINIL</sequence>
<keyword evidence="2" id="KW-1185">Reference proteome</keyword>
<comment type="caution">
    <text evidence="1">The sequence shown here is derived from an EMBL/GenBank/DDBJ whole genome shotgun (WGS) entry which is preliminary data.</text>
</comment>
<dbReference type="AlphaFoldDB" id="A0A9N9KHZ0"/>
<reference evidence="1" key="1">
    <citation type="submission" date="2021-06" db="EMBL/GenBank/DDBJ databases">
        <authorList>
            <person name="Kallberg Y."/>
            <person name="Tangrot J."/>
            <person name="Rosling A."/>
        </authorList>
    </citation>
    <scope>NUCLEOTIDE SEQUENCE</scope>
    <source>
        <strain evidence="1">MA453B</strain>
    </source>
</reference>
<dbReference type="EMBL" id="CAJVPY010073806">
    <property type="protein sequence ID" value="CAG8829752.1"/>
    <property type="molecule type" value="Genomic_DNA"/>
</dbReference>